<proteinExistence type="predicted"/>
<sequence length="510" mass="60258">MNLDEGDFYNFATKITNLKNANSYKKYVQLEQNNTTVTDHDNICKNLNINNSIVDSELLRNIRNNAKKLNSVKCENEYKEDCSYYKYWIFREIWKLYKIKKTSHKISDIIKEFMKLNICTKKNDNKKYSCQYYFTHNNEDELKYFLEQKNLFDYFKSYDKIISLLPCNNENNTVYMNYLKYINETYNKHLVQEECCYFGASLCQSYFLSCDDMYNPSKLIALLQSSDKEDFQKILDYNLSKKAQEESSSNTPKIDMYIKYLGCAKVTKDGFNETAIVCEQPGYRPHLKKTHIDIKRTDSAVSDNSNRNVHQLEINEKPINVVLISNQDYNYKSKSINDNINSEDIYTLFPEITGDYRVKYEEESKISCNSDHIDKSKQMYCRRSKIYKKLLNRDQTITRKNVSLNDILDMKDLELYNTSIMTNNLKENILFRIVIMIILSLGVIMIFFIYYKVKNFTPFGSLLKKKIGKSKINKSKFKYNAENHTSTSEHIPKNMKLTNKRAHLAYNTAL</sequence>
<dbReference type="AlphaFoldDB" id="A0A1Y1JS54"/>
<name>A0A1Y1JS54_PLAGO</name>
<keyword evidence="3" id="KW-1185">Reference proteome</keyword>
<reference evidence="3" key="1">
    <citation type="submission" date="2017-04" db="EMBL/GenBank/DDBJ databases">
        <title>Plasmodium gonderi genome.</title>
        <authorList>
            <person name="Arisue N."/>
            <person name="Honma H."/>
            <person name="Kawai S."/>
            <person name="Tougan T."/>
            <person name="Tanabe K."/>
            <person name="Horii T."/>
        </authorList>
    </citation>
    <scope>NUCLEOTIDE SEQUENCE [LARGE SCALE GENOMIC DNA]</scope>
    <source>
        <strain evidence="3">ATCC 30045</strain>
    </source>
</reference>
<keyword evidence="1" id="KW-0812">Transmembrane</keyword>
<evidence type="ECO:0000313" key="3">
    <source>
        <dbReference type="Proteomes" id="UP000195521"/>
    </source>
</evidence>
<dbReference type="Proteomes" id="UP000195521">
    <property type="component" value="Unassembled WGS sequence"/>
</dbReference>
<dbReference type="InterPro" id="IPR008780">
    <property type="entry name" value="Plasmodium_Vir"/>
</dbReference>
<keyword evidence="1" id="KW-0472">Membrane</keyword>
<dbReference type="Pfam" id="PF05795">
    <property type="entry name" value="Plasmodium_Vir"/>
    <property type="match status" value="1"/>
</dbReference>
<accession>A0A1Y1JS54</accession>
<dbReference type="OrthoDB" id="383287at2759"/>
<organism evidence="2 3">
    <name type="scientific">Plasmodium gonderi</name>
    <dbReference type="NCBI Taxonomy" id="77519"/>
    <lineage>
        <taxon>Eukaryota</taxon>
        <taxon>Sar</taxon>
        <taxon>Alveolata</taxon>
        <taxon>Apicomplexa</taxon>
        <taxon>Aconoidasida</taxon>
        <taxon>Haemosporida</taxon>
        <taxon>Plasmodiidae</taxon>
        <taxon>Plasmodium</taxon>
        <taxon>Plasmodium (Plasmodium)</taxon>
    </lineage>
</organism>
<comment type="caution">
    <text evidence="2">The sequence shown here is derived from an EMBL/GenBank/DDBJ whole genome shotgun (WGS) entry which is preliminary data.</text>
</comment>
<dbReference type="OMA" id="VKCENEY"/>
<dbReference type="EMBL" id="BDQF01000219">
    <property type="protein sequence ID" value="GAW84295.1"/>
    <property type="molecule type" value="Genomic_DNA"/>
</dbReference>
<dbReference type="RefSeq" id="XP_028546884.1">
    <property type="nucleotide sequence ID" value="XM_028691083.1"/>
</dbReference>
<dbReference type="GeneID" id="39745103"/>
<evidence type="ECO:0000313" key="2">
    <source>
        <dbReference type="EMBL" id="GAW84295.1"/>
    </source>
</evidence>
<evidence type="ECO:0000256" key="1">
    <source>
        <dbReference type="SAM" id="Phobius"/>
    </source>
</evidence>
<keyword evidence="1" id="KW-1133">Transmembrane helix</keyword>
<gene>
    <name evidence="2" type="ORF">PGO_002170</name>
</gene>
<feature type="transmembrane region" description="Helical" evidence="1">
    <location>
        <begin position="429"/>
        <end position="451"/>
    </location>
</feature>
<protein>
    <submittedName>
        <fullName evidence="2">Variable surface protein</fullName>
    </submittedName>
</protein>